<dbReference type="AlphaFoldDB" id="A0A670HW04"/>
<dbReference type="InterPro" id="IPR011993">
    <property type="entry name" value="PH-like_dom_sf"/>
</dbReference>
<dbReference type="PANTHER" id="PTHR47014">
    <property type="entry name" value="PLECKSTRIN HOMOLOGY DOMAIN-CONTAINING FAMILY S MEMBER 1"/>
    <property type="match status" value="1"/>
</dbReference>
<organism evidence="2 3">
    <name type="scientific">Podarcis muralis</name>
    <name type="common">Wall lizard</name>
    <name type="synonym">Lacerta muralis</name>
    <dbReference type="NCBI Taxonomy" id="64176"/>
    <lineage>
        <taxon>Eukaryota</taxon>
        <taxon>Metazoa</taxon>
        <taxon>Chordata</taxon>
        <taxon>Craniata</taxon>
        <taxon>Vertebrata</taxon>
        <taxon>Euteleostomi</taxon>
        <taxon>Lepidosauria</taxon>
        <taxon>Squamata</taxon>
        <taxon>Bifurcata</taxon>
        <taxon>Unidentata</taxon>
        <taxon>Episquamata</taxon>
        <taxon>Laterata</taxon>
        <taxon>Lacertibaenia</taxon>
        <taxon>Lacertidae</taxon>
        <taxon>Podarcis</taxon>
    </lineage>
</organism>
<dbReference type="PROSITE" id="PS50003">
    <property type="entry name" value="PH_DOMAIN"/>
    <property type="match status" value="1"/>
</dbReference>
<dbReference type="OrthoDB" id="9900190at2759"/>
<dbReference type="InterPro" id="IPR001849">
    <property type="entry name" value="PH_domain"/>
</dbReference>
<evidence type="ECO:0000313" key="2">
    <source>
        <dbReference type="Ensembl" id="ENSPMRP00000003272.1"/>
    </source>
</evidence>
<dbReference type="GeneID" id="114597475"/>
<dbReference type="Proteomes" id="UP000472272">
    <property type="component" value="Chromosome 5"/>
</dbReference>
<dbReference type="KEGG" id="pmua:114597475"/>
<dbReference type="GeneTree" id="ENSGT00390000006729"/>
<dbReference type="SUPFAM" id="SSF50729">
    <property type="entry name" value="PH domain-like"/>
    <property type="match status" value="1"/>
</dbReference>
<dbReference type="RefSeq" id="XP_028586061.1">
    <property type="nucleotide sequence ID" value="XM_028730228.1"/>
</dbReference>
<dbReference type="CTD" id="79949"/>
<keyword evidence="3" id="KW-1185">Reference proteome</keyword>
<proteinExistence type="predicted"/>
<name>A0A670HW04_PODMU</name>
<dbReference type="Gene3D" id="2.30.29.30">
    <property type="entry name" value="Pleckstrin-homology domain (PH domain)/Phosphotyrosine-binding domain (PTB)"/>
    <property type="match status" value="1"/>
</dbReference>
<dbReference type="SMART" id="SM00233">
    <property type="entry name" value="PH"/>
    <property type="match status" value="1"/>
</dbReference>
<dbReference type="PANTHER" id="PTHR47014:SF1">
    <property type="entry name" value="PLECKSTRIN HOMOLOGY DOMAIN-CONTAINING FAMILY S MEMBER 1"/>
    <property type="match status" value="1"/>
</dbReference>
<dbReference type="Ensembl" id="ENSPMRT00000003508.1">
    <property type="protein sequence ID" value="ENSPMRP00000003272.1"/>
    <property type="gene ID" value="ENSPMRG00000002310.1"/>
</dbReference>
<sequence>MDAPRTMCIGNSSYGDVYKHGFFIKSPPPHLFSNQNSWKRRHFILSKSGKNDYVLRYLKGAQLKGYIEINETSEIEIGIGDPEKMTVVKKMFKCKPAEVMTIRTENRVFYLIGSDSKDVEDWATFLFSTSRETKKPEMRSRSKSSPACLDEVAADIIKKEPCPDNEYEDIGTSISKKRPYSEPITQESSQEAPVYESLTVLQLRHLTNHQESEEKSKMEDYYACPTNILATLNDMQDKFSTTDETTNPDKEKVGEPEEYMPMGCLVSGVAEVKIEPTNNELTTLPEGQEDSTNLQVIEDKPLKPTPLPRTWKPEKTPKLSVLSVVQLSIILSKVRDDCKLEEVDILLPRSDFTNCVTLVKAAGRICVSQWKDLHRLGCIFHQGDYIVAVNDLHAKSIDEMSLFITRSTRKEVKLTVCRLPDSKILHAQGCKCS</sequence>
<reference evidence="2 3" key="1">
    <citation type="journal article" date="2019" name="Proc. Natl. Acad. Sci. U.S.A.">
        <title>Regulatory changes in pterin and carotenoid genes underlie balanced color polymorphisms in the wall lizard.</title>
        <authorList>
            <person name="Andrade P."/>
            <person name="Pinho C."/>
            <person name="Perez I de Lanuza G."/>
            <person name="Afonso S."/>
            <person name="Brejcha J."/>
            <person name="Rubin C.J."/>
            <person name="Wallerman O."/>
            <person name="Pereira P."/>
            <person name="Sabatino S.J."/>
            <person name="Bellati A."/>
            <person name="Pellitteri-Rosa D."/>
            <person name="Bosakova Z."/>
            <person name="Bunikis I."/>
            <person name="Carretero M.A."/>
            <person name="Feiner N."/>
            <person name="Marsik P."/>
            <person name="Pauperio F."/>
            <person name="Salvi D."/>
            <person name="Soler L."/>
            <person name="While G.M."/>
            <person name="Uller T."/>
            <person name="Font E."/>
            <person name="Andersson L."/>
            <person name="Carneiro M."/>
        </authorList>
    </citation>
    <scope>NUCLEOTIDE SEQUENCE</scope>
</reference>
<evidence type="ECO:0000313" key="3">
    <source>
        <dbReference type="Proteomes" id="UP000472272"/>
    </source>
</evidence>
<reference evidence="2" key="2">
    <citation type="submission" date="2025-08" db="UniProtKB">
        <authorList>
            <consortium name="Ensembl"/>
        </authorList>
    </citation>
    <scope>IDENTIFICATION</scope>
</reference>
<accession>A0A670HW04</accession>
<protein>
    <submittedName>
        <fullName evidence="2">Pleckstrin homology domain containing S1</fullName>
    </submittedName>
</protein>
<evidence type="ECO:0000259" key="1">
    <source>
        <dbReference type="PROSITE" id="PS50003"/>
    </source>
</evidence>
<dbReference type="InterPro" id="IPR042986">
    <property type="entry name" value="PLEKHS1"/>
</dbReference>
<feature type="domain" description="PH" evidence="1">
    <location>
        <begin position="16"/>
        <end position="131"/>
    </location>
</feature>
<reference evidence="2" key="3">
    <citation type="submission" date="2025-09" db="UniProtKB">
        <authorList>
            <consortium name="Ensembl"/>
        </authorList>
    </citation>
    <scope>IDENTIFICATION</scope>
</reference>
<dbReference type="OMA" id="QPDQVMS"/>
<gene>
    <name evidence="2" type="primary">PLEKHS1</name>
</gene>